<dbReference type="EMBL" id="CAUOFW020001403">
    <property type="protein sequence ID" value="CAK9144569.1"/>
    <property type="molecule type" value="Genomic_DNA"/>
</dbReference>
<evidence type="ECO:0000313" key="2">
    <source>
        <dbReference type="EMBL" id="CAK9144569.1"/>
    </source>
</evidence>
<evidence type="ECO:0000256" key="1">
    <source>
        <dbReference type="SAM" id="MobiDB-lite"/>
    </source>
</evidence>
<sequence length="89" mass="10576">MDCRSSGTLGIHKESRDGWRKKPQGRYYNVPRVVEGYRIDSHPRSRPCCTRRCLMLGWIRLLFRVYHVLEDFLGNVRVHREELKVGVHP</sequence>
<gene>
    <name evidence="2" type="ORF">ILEXP_LOCUS12319</name>
</gene>
<dbReference type="AlphaFoldDB" id="A0ABC8RHY6"/>
<feature type="region of interest" description="Disordered" evidence="1">
    <location>
        <begin position="1"/>
        <end position="23"/>
    </location>
</feature>
<accession>A0ABC8RHY6</accession>
<keyword evidence="3" id="KW-1185">Reference proteome</keyword>
<evidence type="ECO:0000313" key="3">
    <source>
        <dbReference type="Proteomes" id="UP001642360"/>
    </source>
</evidence>
<protein>
    <submittedName>
        <fullName evidence="2">Uncharacterized protein</fullName>
    </submittedName>
</protein>
<dbReference type="Proteomes" id="UP001642360">
    <property type="component" value="Unassembled WGS sequence"/>
</dbReference>
<proteinExistence type="predicted"/>
<feature type="compositionally biased region" description="Basic and acidic residues" evidence="1">
    <location>
        <begin position="11"/>
        <end position="20"/>
    </location>
</feature>
<organism evidence="2 3">
    <name type="scientific">Ilex paraguariensis</name>
    <name type="common">yerba mate</name>
    <dbReference type="NCBI Taxonomy" id="185542"/>
    <lineage>
        <taxon>Eukaryota</taxon>
        <taxon>Viridiplantae</taxon>
        <taxon>Streptophyta</taxon>
        <taxon>Embryophyta</taxon>
        <taxon>Tracheophyta</taxon>
        <taxon>Spermatophyta</taxon>
        <taxon>Magnoliopsida</taxon>
        <taxon>eudicotyledons</taxon>
        <taxon>Gunneridae</taxon>
        <taxon>Pentapetalae</taxon>
        <taxon>asterids</taxon>
        <taxon>campanulids</taxon>
        <taxon>Aquifoliales</taxon>
        <taxon>Aquifoliaceae</taxon>
        <taxon>Ilex</taxon>
    </lineage>
</organism>
<reference evidence="2 3" key="1">
    <citation type="submission" date="2024-02" db="EMBL/GenBank/DDBJ databases">
        <authorList>
            <person name="Vignale AGUSTIN F."/>
            <person name="Sosa J E."/>
            <person name="Modenutti C."/>
        </authorList>
    </citation>
    <scope>NUCLEOTIDE SEQUENCE [LARGE SCALE GENOMIC DNA]</scope>
</reference>
<feature type="non-terminal residue" evidence="2">
    <location>
        <position position="89"/>
    </location>
</feature>
<name>A0ABC8RHY6_9AQUA</name>
<comment type="caution">
    <text evidence="2">The sequence shown here is derived from an EMBL/GenBank/DDBJ whole genome shotgun (WGS) entry which is preliminary data.</text>
</comment>